<dbReference type="EMBL" id="GBXM01026147">
    <property type="protein sequence ID" value="JAH82430.1"/>
    <property type="molecule type" value="Transcribed_RNA"/>
</dbReference>
<evidence type="ECO:0000313" key="1">
    <source>
        <dbReference type="EMBL" id="JAH82430.1"/>
    </source>
</evidence>
<proteinExistence type="predicted"/>
<reference evidence="1" key="1">
    <citation type="submission" date="2014-11" db="EMBL/GenBank/DDBJ databases">
        <authorList>
            <person name="Amaro Gonzalez C."/>
        </authorList>
    </citation>
    <scope>NUCLEOTIDE SEQUENCE</scope>
</reference>
<dbReference type="AlphaFoldDB" id="A0A0E9VYP5"/>
<organism evidence="1">
    <name type="scientific">Anguilla anguilla</name>
    <name type="common">European freshwater eel</name>
    <name type="synonym">Muraena anguilla</name>
    <dbReference type="NCBI Taxonomy" id="7936"/>
    <lineage>
        <taxon>Eukaryota</taxon>
        <taxon>Metazoa</taxon>
        <taxon>Chordata</taxon>
        <taxon>Craniata</taxon>
        <taxon>Vertebrata</taxon>
        <taxon>Euteleostomi</taxon>
        <taxon>Actinopterygii</taxon>
        <taxon>Neopterygii</taxon>
        <taxon>Teleostei</taxon>
        <taxon>Anguilliformes</taxon>
        <taxon>Anguillidae</taxon>
        <taxon>Anguilla</taxon>
    </lineage>
</organism>
<sequence>MRFSQDVSSHHLIGKVPVLLHLQLFW</sequence>
<protein>
    <submittedName>
        <fullName evidence="1">Uncharacterized protein</fullName>
    </submittedName>
</protein>
<name>A0A0E9VYP5_ANGAN</name>
<reference evidence="1" key="2">
    <citation type="journal article" date="2015" name="Fish Shellfish Immunol.">
        <title>Early steps in the European eel (Anguilla anguilla)-Vibrio vulnificus interaction in the gills: Role of the RtxA13 toxin.</title>
        <authorList>
            <person name="Callol A."/>
            <person name="Pajuelo D."/>
            <person name="Ebbesson L."/>
            <person name="Teles M."/>
            <person name="MacKenzie S."/>
            <person name="Amaro C."/>
        </authorList>
    </citation>
    <scope>NUCLEOTIDE SEQUENCE</scope>
</reference>
<accession>A0A0E9VYP5</accession>